<evidence type="ECO:0000256" key="2">
    <source>
        <dbReference type="ARBA" id="ARBA00019841"/>
    </source>
</evidence>
<dbReference type="FunFam" id="3.10.310.30:FF:000001">
    <property type="entry name" value="Single-stranded-DNA-specific exonuclease recJ"/>
    <property type="match status" value="1"/>
</dbReference>
<comment type="similarity">
    <text evidence="1">Belongs to the RecJ family.</text>
</comment>
<evidence type="ECO:0000256" key="5">
    <source>
        <dbReference type="ARBA" id="ARBA00022839"/>
    </source>
</evidence>
<dbReference type="PANTHER" id="PTHR30255:SF2">
    <property type="entry name" value="SINGLE-STRANDED-DNA-SPECIFIC EXONUCLEASE RECJ"/>
    <property type="match status" value="1"/>
</dbReference>
<evidence type="ECO:0000313" key="11">
    <source>
        <dbReference type="Proteomes" id="UP000000607"/>
    </source>
</evidence>
<dbReference type="AlphaFoldDB" id="Q65SB4"/>
<keyword evidence="3" id="KW-0540">Nuclease</keyword>
<dbReference type="InterPro" id="IPR038763">
    <property type="entry name" value="DHH_sf"/>
</dbReference>
<comment type="function">
    <text evidence="6">Single-stranded-DNA-specific exonuclease. Required for many types of recombinational events, although the stringency of the requirement for RecJ appears to vary with the type of recombinational event monitored and the other recombination gene products which are available.</text>
</comment>
<dbReference type="HOGENOM" id="CLU_009736_5_1_6"/>
<dbReference type="NCBIfam" id="TIGR00644">
    <property type="entry name" value="recJ"/>
    <property type="match status" value="1"/>
</dbReference>
<dbReference type="Gene3D" id="3.90.1640.30">
    <property type="match status" value="1"/>
</dbReference>
<dbReference type="PANTHER" id="PTHR30255">
    <property type="entry name" value="SINGLE-STRANDED-DNA-SPECIFIC EXONUCLEASE RECJ"/>
    <property type="match status" value="1"/>
</dbReference>
<evidence type="ECO:0000259" key="7">
    <source>
        <dbReference type="Pfam" id="PF01368"/>
    </source>
</evidence>
<dbReference type="SUPFAM" id="SSF64182">
    <property type="entry name" value="DHH phosphoesterases"/>
    <property type="match status" value="1"/>
</dbReference>
<feature type="domain" description="DDH" evidence="7">
    <location>
        <begin position="88"/>
        <end position="246"/>
    </location>
</feature>
<dbReference type="InterPro" id="IPR051673">
    <property type="entry name" value="SSDNA_exonuclease_RecJ"/>
</dbReference>
<evidence type="ECO:0000256" key="1">
    <source>
        <dbReference type="ARBA" id="ARBA00005915"/>
    </source>
</evidence>
<dbReference type="Pfam" id="PF17768">
    <property type="entry name" value="RecJ_OB"/>
    <property type="match status" value="1"/>
</dbReference>
<evidence type="ECO:0000256" key="4">
    <source>
        <dbReference type="ARBA" id="ARBA00022801"/>
    </source>
</evidence>
<dbReference type="GO" id="GO:0003676">
    <property type="term" value="F:nucleic acid binding"/>
    <property type="evidence" value="ECO:0007669"/>
    <property type="project" value="InterPro"/>
</dbReference>
<evidence type="ECO:0000256" key="6">
    <source>
        <dbReference type="ARBA" id="ARBA00055369"/>
    </source>
</evidence>
<evidence type="ECO:0000259" key="8">
    <source>
        <dbReference type="Pfam" id="PF02272"/>
    </source>
</evidence>
<evidence type="ECO:0000313" key="10">
    <source>
        <dbReference type="EMBL" id="AAU38146.1"/>
    </source>
</evidence>
<dbReference type="eggNOG" id="COG0608">
    <property type="taxonomic scope" value="Bacteria"/>
</dbReference>
<feature type="domain" description="RecJ OB" evidence="9">
    <location>
        <begin position="481"/>
        <end position="585"/>
    </location>
</feature>
<dbReference type="Gene3D" id="3.10.310.30">
    <property type="match status" value="1"/>
</dbReference>
<name>Q65SB4_MANSM</name>
<evidence type="ECO:0000256" key="3">
    <source>
        <dbReference type="ARBA" id="ARBA00022722"/>
    </source>
</evidence>
<dbReference type="Pfam" id="PF01368">
    <property type="entry name" value="DHH"/>
    <property type="match status" value="1"/>
</dbReference>
<dbReference type="Pfam" id="PF02272">
    <property type="entry name" value="DHHA1"/>
    <property type="match status" value="1"/>
</dbReference>
<dbReference type="STRING" id="221988.MS1539"/>
<dbReference type="FunFam" id="3.90.1640.30:FF:000001">
    <property type="entry name" value="Single-stranded-DNA-specific exonuclease RecJ"/>
    <property type="match status" value="1"/>
</dbReference>
<dbReference type="InterPro" id="IPR001667">
    <property type="entry name" value="DDH_dom"/>
</dbReference>
<gene>
    <name evidence="10" type="primary">recJ</name>
    <name evidence="10" type="ordered locus">MS1539</name>
</gene>
<reference evidence="10 11" key="1">
    <citation type="journal article" date="2004" name="Nat. Biotechnol.">
        <title>The genome sequence of the capnophilic rumen bacterium Mannheimia succiniciproducens.</title>
        <authorList>
            <person name="Hong S.H."/>
            <person name="Kim J.S."/>
            <person name="Lee S.Y."/>
            <person name="In Y.H."/>
            <person name="Choi S.S."/>
            <person name="Rih J.-K."/>
            <person name="Kim C.H."/>
            <person name="Jeong H."/>
            <person name="Hur C.G."/>
            <person name="Kim J.J."/>
        </authorList>
    </citation>
    <scope>NUCLEOTIDE SEQUENCE [LARGE SCALE GENOMIC DNA]</scope>
    <source>
        <strain evidence="11">KCTC 0769BP / MBEL55E</strain>
    </source>
</reference>
<keyword evidence="4" id="KW-0378">Hydrolase</keyword>
<dbReference type="GO" id="GO:0006281">
    <property type="term" value="P:DNA repair"/>
    <property type="evidence" value="ECO:0007669"/>
    <property type="project" value="InterPro"/>
</dbReference>
<dbReference type="GO" id="GO:0008409">
    <property type="term" value="F:5'-3' exonuclease activity"/>
    <property type="evidence" value="ECO:0007669"/>
    <property type="project" value="InterPro"/>
</dbReference>
<feature type="domain" description="DHHA1" evidence="8">
    <location>
        <begin position="371"/>
        <end position="467"/>
    </location>
</feature>
<evidence type="ECO:0000259" key="9">
    <source>
        <dbReference type="Pfam" id="PF17768"/>
    </source>
</evidence>
<dbReference type="EMBL" id="AE016827">
    <property type="protein sequence ID" value="AAU38146.1"/>
    <property type="molecule type" value="Genomic_DNA"/>
</dbReference>
<keyword evidence="5" id="KW-0269">Exonuclease</keyword>
<dbReference type="InterPro" id="IPR004610">
    <property type="entry name" value="RecJ"/>
</dbReference>
<sequence>MIYSGLIKCISVILDCIYPVNKLIQRRTIPHGSAVCADPLLDRLYRSRHIKNSQQLDRTLHSMLAPNQLQGIDQAVQLLITAREKQQKVIIVGDFDADGATSTALTVSALRQLGFTDVDYLVPNRFEQGYGLSVAVAEMALAKGVELLITVDNGVSSLDGVAFLKGRGVRVLITDHHLPPEILPAADAIVNPNLADCHFPSKALAGVGVAFYLMLALRAKLRESGEFNEKTQPNFTELLDLVALGTIADVVPLDQNNRILAHQGLARIRAERCRYGIRALIEVANKDISQLSASDLGYSIAPRLNAAGRLDNMSVGVELLLADSMEQARALALELDGLNQTRKEIEQGMKAEALEICRNLTALKTELPTGIALYQADWHQGVLGILASRIKDQFHRPVVAFAQDQNGLLKGSARSIEGLHMRDALERINTLYPDMIVKFGGHAMAAGLTIKEELFADFQRSFNQVVTDWLDKDMLQGIVWTDGDLPQTMMNMNTAELLKQAGPWGQAFPEPIFDGEFRILQQRLVGEKHLKMLVEPVNGGPLFDAIAFNIDTRYYPDLSIRTAVLAYKLEINEFRGNRDVQLLVDYIQPRS</sequence>
<dbReference type="KEGG" id="msu:MS1539"/>
<dbReference type="InterPro" id="IPR041122">
    <property type="entry name" value="RecJ_OB"/>
</dbReference>
<keyword evidence="11" id="KW-1185">Reference proteome</keyword>
<proteinExistence type="inferred from homology"/>
<dbReference type="GO" id="GO:0006310">
    <property type="term" value="P:DNA recombination"/>
    <property type="evidence" value="ECO:0007669"/>
    <property type="project" value="InterPro"/>
</dbReference>
<dbReference type="InterPro" id="IPR003156">
    <property type="entry name" value="DHHA1_dom"/>
</dbReference>
<dbReference type="NCBIfam" id="NF008290">
    <property type="entry name" value="PRK11070.1"/>
    <property type="match status" value="1"/>
</dbReference>
<protein>
    <recommendedName>
        <fullName evidence="2">Single-stranded-DNA-specific exonuclease RecJ</fullName>
    </recommendedName>
</protein>
<accession>Q65SB4</accession>
<dbReference type="Proteomes" id="UP000000607">
    <property type="component" value="Chromosome"/>
</dbReference>
<organism evidence="10 11">
    <name type="scientific">Mannheimia succiniciproducens (strain KCTC 0769BP / MBEL55E)</name>
    <dbReference type="NCBI Taxonomy" id="221988"/>
    <lineage>
        <taxon>Bacteria</taxon>
        <taxon>Pseudomonadati</taxon>
        <taxon>Pseudomonadota</taxon>
        <taxon>Gammaproteobacteria</taxon>
        <taxon>Pasteurellales</taxon>
        <taxon>Pasteurellaceae</taxon>
        <taxon>Basfia</taxon>
    </lineage>
</organism>